<evidence type="ECO:0000256" key="1">
    <source>
        <dbReference type="SAM" id="MobiDB-lite"/>
    </source>
</evidence>
<dbReference type="GO" id="GO:0016787">
    <property type="term" value="F:hydrolase activity"/>
    <property type="evidence" value="ECO:0007669"/>
    <property type="project" value="UniProtKB-KW"/>
</dbReference>
<reference evidence="3 4" key="1">
    <citation type="submission" date="2019-02" db="EMBL/GenBank/DDBJ databases">
        <title>Kribbella capetownensis sp. nov. and Kribbella speibonae sp. nov., isolated from soil.</title>
        <authorList>
            <person name="Curtis S.M."/>
            <person name="Norton I."/>
            <person name="Everest G.J."/>
            <person name="Meyers P.R."/>
        </authorList>
    </citation>
    <scope>NUCLEOTIDE SEQUENCE [LARGE SCALE GENOMIC DNA]</scope>
    <source>
        <strain evidence="3 4">NRRL B-24813</strain>
    </source>
</reference>
<keyword evidence="3" id="KW-0378">Hydrolase</keyword>
<feature type="region of interest" description="Disordered" evidence="1">
    <location>
        <begin position="58"/>
        <end position="79"/>
    </location>
</feature>
<dbReference type="Proteomes" id="UP000291144">
    <property type="component" value="Unassembled WGS sequence"/>
</dbReference>
<accession>A0A4R0KI47</accession>
<evidence type="ECO:0000259" key="2">
    <source>
        <dbReference type="Pfam" id="PF00561"/>
    </source>
</evidence>
<dbReference type="OrthoDB" id="3210164at2"/>
<dbReference type="RefSeq" id="WP_131364008.1">
    <property type="nucleotide sequence ID" value="NZ_SJKB01000015.1"/>
</dbReference>
<sequence length="289" mass="30398">MTEATTHTIDAPGAVLTYDVRPGSDADKTPLVMVASPMAAAGFTTLAGHFTDRTVVTYDPRQSERSKLTTDTDPTPETHADDIHRVIQVAVGPGPVDVLASSGGAVNMLAFVAAHPDVVRTLVAHEPPLVSALPDRETALAAIHDVRDTYERDGLGPGMAKFLDLIMLSGEVPADWTDRPAPDPAQFGLPTEDDGSRADPMLGRGHIVNTTGYEPDYAAIKAAPTRVVLAYGVESDGLITQRGAMCVADALGIEATRFPSDHGGFLGGEYGQTGDPDSFAARLREVLDG</sequence>
<keyword evidence="4" id="KW-1185">Reference proteome</keyword>
<dbReference type="AlphaFoldDB" id="A0A4R0KI47"/>
<evidence type="ECO:0000313" key="3">
    <source>
        <dbReference type="EMBL" id="TCC55295.1"/>
    </source>
</evidence>
<protein>
    <submittedName>
        <fullName evidence="3">Alpha/beta hydrolase</fullName>
    </submittedName>
</protein>
<gene>
    <name evidence="3" type="ORF">E0H73_35790</name>
</gene>
<dbReference type="SUPFAM" id="SSF53474">
    <property type="entry name" value="alpha/beta-Hydrolases"/>
    <property type="match status" value="1"/>
</dbReference>
<proteinExistence type="predicted"/>
<feature type="domain" description="AB hydrolase-1" evidence="2">
    <location>
        <begin position="52"/>
        <end position="163"/>
    </location>
</feature>
<dbReference type="InterPro" id="IPR029058">
    <property type="entry name" value="AB_hydrolase_fold"/>
</dbReference>
<dbReference type="EMBL" id="SJKB01000015">
    <property type="protein sequence ID" value="TCC55295.1"/>
    <property type="molecule type" value="Genomic_DNA"/>
</dbReference>
<evidence type="ECO:0000313" key="4">
    <source>
        <dbReference type="Proteomes" id="UP000291144"/>
    </source>
</evidence>
<dbReference type="InterPro" id="IPR000073">
    <property type="entry name" value="AB_hydrolase_1"/>
</dbReference>
<dbReference type="Gene3D" id="3.40.50.1820">
    <property type="entry name" value="alpha/beta hydrolase"/>
    <property type="match status" value="1"/>
</dbReference>
<feature type="compositionally biased region" description="Basic and acidic residues" evidence="1">
    <location>
        <begin position="61"/>
        <end position="79"/>
    </location>
</feature>
<name>A0A4R0KI47_9ACTN</name>
<organism evidence="3 4">
    <name type="scientific">Kribbella pittospori</name>
    <dbReference type="NCBI Taxonomy" id="722689"/>
    <lineage>
        <taxon>Bacteria</taxon>
        <taxon>Bacillati</taxon>
        <taxon>Actinomycetota</taxon>
        <taxon>Actinomycetes</taxon>
        <taxon>Propionibacteriales</taxon>
        <taxon>Kribbellaceae</taxon>
        <taxon>Kribbella</taxon>
    </lineage>
</organism>
<comment type="caution">
    <text evidence="3">The sequence shown here is derived from an EMBL/GenBank/DDBJ whole genome shotgun (WGS) entry which is preliminary data.</text>
</comment>
<dbReference type="Pfam" id="PF00561">
    <property type="entry name" value="Abhydrolase_1"/>
    <property type="match status" value="1"/>
</dbReference>